<name>A0A915EU90_9BILA</name>
<reference evidence="2" key="1">
    <citation type="submission" date="2022-11" db="UniProtKB">
        <authorList>
            <consortium name="WormBaseParasite"/>
        </authorList>
    </citation>
    <scope>IDENTIFICATION</scope>
</reference>
<keyword evidence="1" id="KW-1185">Reference proteome</keyword>
<sequence>MTMPDLYTKAPDEVLVSQPIDQCSAIELIEKTEHDLMFGSATMRYNLLTCMEITSLHISQQMILNVDHPTIGRLLKEMN</sequence>
<evidence type="ECO:0000313" key="1">
    <source>
        <dbReference type="Proteomes" id="UP000887574"/>
    </source>
</evidence>
<organism evidence="1 2">
    <name type="scientific">Ditylenchus dipsaci</name>
    <dbReference type="NCBI Taxonomy" id="166011"/>
    <lineage>
        <taxon>Eukaryota</taxon>
        <taxon>Metazoa</taxon>
        <taxon>Ecdysozoa</taxon>
        <taxon>Nematoda</taxon>
        <taxon>Chromadorea</taxon>
        <taxon>Rhabditida</taxon>
        <taxon>Tylenchina</taxon>
        <taxon>Tylenchomorpha</taxon>
        <taxon>Sphaerularioidea</taxon>
        <taxon>Anguinidae</taxon>
        <taxon>Anguininae</taxon>
        <taxon>Ditylenchus</taxon>
    </lineage>
</organism>
<accession>A0A915EU90</accession>
<dbReference type="WBParaSite" id="jg9878">
    <property type="protein sequence ID" value="jg9878"/>
    <property type="gene ID" value="jg9878"/>
</dbReference>
<proteinExistence type="predicted"/>
<dbReference type="Proteomes" id="UP000887574">
    <property type="component" value="Unplaced"/>
</dbReference>
<protein>
    <submittedName>
        <fullName evidence="2">Uncharacterized protein</fullName>
    </submittedName>
</protein>
<dbReference type="AlphaFoldDB" id="A0A915EU90"/>
<evidence type="ECO:0000313" key="2">
    <source>
        <dbReference type="WBParaSite" id="jg9878"/>
    </source>
</evidence>